<name>A0A1G4HZX5_TRYEQ</name>
<dbReference type="Proteomes" id="UP000195570">
    <property type="component" value="Unassembled WGS sequence"/>
</dbReference>
<accession>A0A1G4HZX5</accession>
<evidence type="ECO:0000256" key="2">
    <source>
        <dbReference type="ARBA" id="ARBA00022884"/>
    </source>
</evidence>
<dbReference type="InterPro" id="IPR051270">
    <property type="entry name" value="Tyrosine-tRNA_ligase_regulator"/>
</dbReference>
<evidence type="ECO:0000256" key="3">
    <source>
        <dbReference type="PROSITE-ProRule" id="PRU00209"/>
    </source>
</evidence>
<sequence>MYKYVLQEKSPFCKVLRDVLNMFGVPAENVNSGGECFAVVTGPKTHSGLVPLVSALRKTAVDAKLKEFVGAAPDVAPLVNQWLLWASLLVSNEPTQTFKDSGCTSFMGHLLLQVEKCIDLSDGKKGFLTGGTFPTIADLLLYVAVHNHPLWTPEAYPCVKAWALHTRSNERVAPLIPNLEGDAFSQFNPVATGGKAGATGGGKAKGDKPVFAKPSDEEILRRKQEKEKAKLAKAANAAASAASATTAKDGISSPEKKKEVVPLNPNQLDLRVGRFLNVRRHPNSDRLFVEDMDIGTETRTVVSGLVDYYKAEEVEGTLCITVCNLKPRSLRDINSHGMILCASNETSLRIVQPPEGAKPGDRILFGEAYNKEALLETKQLSGNAATGLLGPLRVDDQSIVRWGDIPAQHPLGVLTVPGITNAIVK</sequence>
<dbReference type="EMBL" id="CZPT02000156">
    <property type="protein sequence ID" value="SCU64781.1"/>
    <property type="molecule type" value="Genomic_DNA"/>
</dbReference>
<dbReference type="GeneID" id="92380171"/>
<dbReference type="PROSITE" id="PS50886">
    <property type="entry name" value="TRBD"/>
    <property type="match status" value="1"/>
</dbReference>
<keyword evidence="1 3" id="KW-0820">tRNA-binding</keyword>
<dbReference type="GO" id="GO:0004831">
    <property type="term" value="F:tyrosine-tRNA ligase activity"/>
    <property type="evidence" value="ECO:0007669"/>
    <property type="project" value="UniProtKB-EC"/>
</dbReference>
<dbReference type="EC" id="6.1.1.1" evidence="5"/>
<dbReference type="Gene3D" id="2.40.50.140">
    <property type="entry name" value="Nucleic acid-binding proteins"/>
    <property type="match status" value="1"/>
</dbReference>
<dbReference type="VEuPathDB" id="TriTrypDB:TEOVI_000623200"/>
<dbReference type="Pfam" id="PF01588">
    <property type="entry name" value="tRNA_bind"/>
    <property type="match status" value="1"/>
</dbReference>
<protein>
    <submittedName>
        <fullName evidence="5">Tyrosyl-tRNA synthetase, putative</fullName>
        <ecNumber evidence="5">6.1.1.1</ecNumber>
    </submittedName>
</protein>
<gene>
    <name evidence="5" type="ORF">TEOVI_000623200</name>
</gene>
<comment type="caution">
    <text evidence="5">The sequence shown here is derived from an EMBL/GenBank/DDBJ whole genome shotgun (WGS) entry which is preliminary data.</text>
</comment>
<dbReference type="CDD" id="cd02799">
    <property type="entry name" value="tRNA_bind_EMAP-II_like"/>
    <property type="match status" value="1"/>
</dbReference>
<evidence type="ECO:0000256" key="1">
    <source>
        <dbReference type="ARBA" id="ARBA00022555"/>
    </source>
</evidence>
<dbReference type="CDD" id="cd00299">
    <property type="entry name" value="GST_C_family"/>
    <property type="match status" value="1"/>
</dbReference>
<feature type="domain" description="TRNA-binding" evidence="4">
    <location>
        <begin position="264"/>
        <end position="364"/>
    </location>
</feature>
<proteinExistence type="predicted"/>
<dbReference type="InterPro" id="IPR012340">
    <property type="entry name" value="NA-bd_OB-fold"/>
</dbReference>
<evidence type="ECO:0000313" key="5">
    <source>
        <dbReference type="EMBL" id="SCU64781.1"/>
    </source>
</evidence>
<dbReference type="SUPFAM" id="SSF50249">
    <property type="entry name" value="Nucleic acid-binding proteins"/>
    <property type="match status" value="1"/>
</dbReference>
<evidence type="ECO:0000313" key="6">
    <source>
        <dbReference type="Proteomes" id="UP000195570"/>
    </source>
</evidence>
<dbReference type="RefSeq" id="XP_067076482.1">
    <property type="nucleotide sequence ID" value="XM_067220381.1"/>
</dbReference>
<organism evidence="5 6">
    <name type="scientific">Trypanosoma equiperdum</name>
    <dbReference type="NCBI Taxonomy" id="5694"/>
    <lineage>
        <taxon>Eukaryota</taxon>
        <taxon>Discoba</taxon>
        <taxon>Euglenozoa</taxon>
        <taxon>Kinetoplastea</taxon>
        <taxon>Metakinetoplastina</taxon>
        <taxon>Trypanosomatida</taxon>
        <taxon>Trypanosomatidae</taxon>
        <taxon>Trypanosoma</taxon>
    </lineage>
</organism>
<dbReference type="PANTHER" id="PTHR11586">
    <property type="entry name" value="TRNA-AMINOACYLATION COFACTOR ARC1 FAMILY MEMBER"/>
    <property type="match status" value="1"/>
</dbReference>
<dbReference type="PANTHER" id="PTHR11586:SF33">
    <property type="entry name" value="AMINOACYL TRNA SYNTHASE COMPLEX-INTERACTING MULTIFUNCTIONAL PROTEIN 1"/>
    <property type="match status" value="1"/>
</dbReference>
<reference evidence="5" key="1">
    <citation type="submission" date="2016-09" db="EMBL/GenBank/DDBJ databases">
        <authorList>
            <person name="Hebert L."/>
            <person name="Moumen B."/>
        </authorList>
    </citation>
    <scope>NUCLEOTIDE SEQUENCE [LARGE SCALE GENOMIC DNA]</scope>
    <source>
        <strain evidence="5">OVI</strain>
    </source>
</reference>
<evidence type="ECO:0000259" key="4">
    <source>
        <dbReference type="PROSITE" id="PS50886"/>
    </source>
</evidence>
<dbReference type="InterPro" id="IPR002547">
    <property type="entry name" value="tRNA-bd_dom"/>
</dbReference>
<keyword evidence="2 3" id="KW-0694">RNA-binding</keyword>
<keyword evidence="6" id="KW-1185">Reference proteome</keyword>
<dbReference type="AlphaFoldDB" id="A0A1G4HZX5"/>
<keyword evidence="5" id="KW-0436">Ligase</keyword>
<dbReference type="GO" id="GO:0000049">
    <property type="term" value="F:tRNA binding"/>
    <property type="evidence" value="ECO:0007669"/>
    <property type="project" value="UniProtKB-UniRule"/>
</dbReference>